<dbReference type="AlphaFoldDB" id="A0A1X7AFG2"/>
<protein>
    <submittedName>
        <fullName evidence="2">General stress protein 69</fullName>
        <ecNumber evidence="2">1.1.1.-</ecNumber>
    </submittedName>
</protein>
<sequence length="264" mass="29255">MDNWLRPVADTGLMISPVGFGTVKLGRNEQVKYPTAFEIPDDKKALELLALARDLGINLLDTAPAYGTSEERLGGLIKGQRDQWIICTKVGEEFENGESRFDFTPEHIRKSIERSLQRLKTDYLDMVLVHSDGNDVEIIERYGCLDVLNDLKREGLIRATGMSTKTVEGGIKVLEQADCAMVTWNLNEQGEREVLDYAARHGKSILVKKALASGHLAAGEDPVQKSMDFVFAHPGVTSAVLGTINPKHMEQNVQAVRQVILSHT</sequence>
<name>A0A1X7AFG2_9GAMM</name>
<accession>A0A1X7AFG2</accession>
<dbReference type="Pfam" id="PF00248">
    <property type="entry name" value="Aldo_ket_red"/>
    <property type="match status" value="1"/>
</dbReference>
<organism evidence="2 3">
    <name type="scientific">Parendozoicomonas haliclonae</name>
    <dbReference type="NCBI Taxonomy" id="1960125"/>
    <lineage>
        <taxon>Bacteria</taxon>
        <taxon>Pseudomonadati</taxon>
        <taxon>Pseudomonadota</taxon>
        <taxon>Gammaproteobacteria</taxon>
        <taxon>Oceanospirillales</taxon>
        <taxon>Endozoicomonadaceae</taxon>
        <taxon>Parendozoicomonas</taxon>
    </lineage>
</organism>
<dbReference type="InterPro" id="IPR036812">
    <property type="entry name" value="NAD(P)_OxRdtase_dom_sf"/>
</dbReference>
<dbReference type="PRINTS" id="PR00069">
    <property type="entry name" value="ALDKETRDTASE"/>
</dbReference>
<evidence type="ECO:0000259" key="1">
    <source>
        <dbReference type="Pfam" id="PF00248"/>
    </source>
</evidence>
<dbReference type="InterPro" id="IPR023210">
    <property type="entry name" value="NADP_OxRdtase_dom"/>
</dbReference>
<dbReference type="EMBL" id="FWPT01000002">
    <property type="protein sequence ID" value="SMA37724.1"/>
    <property type="molecule type" value="Genomic_DNA"/>
</dbReference>
<dbReference type="GO" id="GO:0016491">
    <property type="term" value="F:oxidoreductase activity"/>
    <property type="evidence" value="ECO:0007669"/>
    <property type="project" value="UniProtKB-KW"/>
</dbReference>
<evidence type="ECO:0000313" key="3">
    <source>
        <dbReference type="Proteomes" id="UP000196573"/>
    </source>
</evidence>
<keyword evidence="2" id="KW-0560">Oxidoreductase</keyword>
<proteinExistence type="predicted"/>
<dbReference type="InterPro" id="IPR020471">
    <property type="entry name" value="AKR"/>
</dbReference>
<dbReference type="Proteomes" id="UP000196573">
    <property type="component" value="Unassembled WGS sequence"/>
</dbReference>
<dbReference type="CDD" id="cd19095">
    <property type="entry name" value="AKR_PA4992-like"/>
    <property type="match status" value="1"/>
</dbReference>
<gene>
    <name evidence="2" type="primary">yhdN</name>
    <name evidence="2" type="ORF">EHSB41UT_00779</name>
</gene>
<keyword evidence="3" id="KW-1185">Reference proteome</keyword>
<feature type="domain" description="NADP-dependent oxidoreductase" evidence="1">
    <location>
        <begin position="18"/>
        <end position="219"/>
    </location>
</feature>
<dbReference type="RefSeq" id="WP_087107115.1">
    <property type="nucleotide sequence ID" value="NZ_CBCSCN010000014.1"/>
</dbReference>
<evidence type="ECO:0000313" key="2">
    <source>
        <dbReference type="EMBL" id="SMA37724.1"/>
    </source>
</evidence>
<dbReference type="EC" id="1.1.1.-" evidence="2"/>
<dbReference type="PANTHER" id="PTHR43312">
    <property type="entry name" value="D-THREO-ALDOSE 1-DEHYDROGENASE"/>
    <property type="match status" value="1"/>
</dbReference>
<reference evidence="2 3" key="1">
    <citation type="submission" date="2017-03" db="EMBL/GenBank/DDBJ databases">
        <authorList>
            <person name="Afonso C.L."/>
            <person name="Miller P.J."/>
            <person name="Scott M.A."/>
            <person name="Spackman E."/>
            <person name="Goraichik I."/>
            <person name="Dimitrov K.M."/>
            <person name="Suarez D.L."/>
            <person name="Swayne D.E."/>
        </authorList>
    </citation>
    <scope>NUCLEOTIDE SEQUENCE [LARGE SCALE GENOMIC DNA]</scope>
    <source>
        <strain evidence="2">SB41UT1</strain>
    </source>
</reference>
<dbReference type="Gene3D" id="3.20.20.100">
    <property type="entry name" value="NADP-dependent oxidoreductase domain"/>
    <property type="match status" value="1"/>
</dbReference>
<dbReference type="InterPro" id="IPR053135">
    <property type="entry name" value="AKR2_Oxidoreductase"/>
</dbReference>
<dbReference type="SUPFAM" id="SSF51430">
    <property type="entry name" value="NAD(P)-linked oxidoreductase"/>
    <property type="match status" value="1"/>
</dbReference>
<dbReference type="PANTHER" id="PTHR43312:SF1">
    <property type="entry name" value="NADP-DEPENDENT OXIDOREDUCTASE DOMAIN-CONTAINING PROTEIN"/>
    <property type="match status" value="1"/>
</dbReference>
<dbReference type="OrthoDB" id="9773828at2"/>